<keyword evidence="2" id="KW-1133">Transmembrane helix</keyword>
<sequence length="114" mass="12561">IGSALIAGFIDLKELSNLANIGALLTFAMVGVTVIILRKTHPKLQRGFMVPFVPILPIISVACCLFLMVNLPLKTWIYFGVWLAIGVVVYFVYSKKHSHLKEDGSSQDSLEKAN</sequence>
<dbReference type="EMBL" id="SZOD01000820">
    <property type="protein sequence ID" value="TKI80814.1"/>
    <property type="molecule type" value="Genomic_DNA"/>
</dbReference>
<dbReference type="GO" id="GO:0015171">
    <property type="term" value="F:amino acid transmembrane transporter activity"/>
    <property type="evidence" value="ECO:0007669"/>
    <property type="project" value="TreeGrafter"/>
</dbReference>
<proteinExistence type="predicted"/>
<accession>A0A4U2ZZN2</accession>
<keyword evidence="2" id="KW-0812">Transmembrane</keyword>
<dbReference type="InterPro" id="IPR029485">
    <property type="entry name" value="CAT_C"/>
</dbReference>
<reference evidence="4 5" key="1">
    <citation type="journal article" date="2019" name="Environ. Microbiol.">
        <title>An active ?-lactamase is a part of an orchestrated cell wall stress resistance network of Bacillus subtilis and related rhizosphere species.</title>
        <authorList>
            <person name="Bucher T."/>
            <person name="Keren-Paz A."/>
            <person name="Hausser J."/>
            <person name="Olender T."/>
            <person name="Cytryn E."/>
            <person name="Kolodkin-Gal I."/>
        </authorList>
    </citation>
    <scope>NUCLEOTIDE SEQUENCE [LARGE SCALE GENOMIC DNA]</scope>
    <source>
        <strain evidence="4 5">I186</strain>
    </source>
</reference>
<comment type="caution">
    <text evidence="4">The sequence shown here is derived from an EMBL/GenBank/DDBJ whole genome shotgun (WGS) entry which is preliminary data.</text>
</comment>
<protein>
    <submittedName>
        <fullName evidence="4">Amino acid permease</fullName>
    </submittedName>
</protein>
<dbReference type="Pfam" id="PF13906">
    <property type="entry name" value="AA_permease_C"/>
    <property type="match status" value="1"/>
</dbReference>
<dbReference type="Proteomes" id="UP000305524">
    <property type="component" value="Unassembled WGS sequence"/>
</dbReference>
<evidence type="ECO:0000313" key="5">
    <source>
        <dbReference type="Proteomes" id="UP000305524"/>
    </source>
</evidence>
<evidence type="ECO:0000259" key="3">
    <source>
        <dbReference type="Pfam" id="PF13906"/>
    </source>
</evidence>
<feature type="non-terminal residue" evidence="4">
    <location>
        <position position="1"/>
    </location>
</feature>
<organism evidence="4 5">
    <name type="scientific">Bacillus mycoides</name>
    <dbReference type="NCBI Taxonomy" id="1405"/>
    <lineage>
        <taxon>Bacteria</taxon>
        <taxon>Bacillati</taxon>
        <taxon>Bacillota</taxon>
        <taxon>Bacilli</taxon>
        <taxon>Bacillales</taxon>
        <taxon>Bacillaceae</taxon>
        <taxon>Bacillus</taxon>
        <taxon>Bacillus cereus group</taxon>
    </lineage>
</organism>
<dbReference type="AlphaFoldDB" id="A0A4U2ZZN2"/>
<dbReference type="RefSeq" id="WP_320620100.1">
    <property type="nucleotide sequence ID" value="NZ_SZOD01000820.1"/>
</dbReference>
<evidence type="ECO:0000313" key="4">
    <source>
        <dbReference type="EMBL" id="TKI80814.1"/>
    </source>
</evidence>
<keyword evidence="1" id="KW-0813">Transport</keyword>
<feature type="transmembrane region" description="Helical" evidence="2">
    <location>
        <begin position="49"/>
        <end position="69"/>
    </location>
</feature>
<dbReference type="Gene3D" id="1.20.1740.10">
    <property type="entry name" value="Amino acid/polyamine transporter I"/>
    <property type="match status" value="1"/>
</dbReference>
<dbReference type="PANTHER" id="PTHR43243">
    <property type="entry name" value="INNER MEMBRANE TRANSPORTER YGJI-RELATED"/>
    <property type="match status" value="1"/>
</dbReference>
<name>A0A4U2ZZN2_BACMY</name>
<keyword evidence="2" id="KW-0472">Membrane</keyword>
<feature type="transmembrane region" description="Helical" evidence="2">
    <location>
        <begin position="75"/>
        <end position="93"/>
    </location>
</feature>
<dbReference type="PANTHER" id="PTHR43243:SF4">
    <property type="entry name" value="CATIONIC AMINO ACID TRANSPORTER 4"/>
    <property type="match status" value="1"/>
</dbReference>
<feature type="domain" description="Cationic amino acid transporter C-terminal" evidence="3">
    <location>
        <begin position="48"/>
        <end position="98"/>
    </location>
</feature>
<evidence type="ECO:0000256" key="1">
    <source>
        <dbReference type="ARBA" id="ARBA00022448"/>
    </source>
</evidence>
<feature type="transmembrane region" description="Helical" evidence="2">
    <location>
        <begin position="18"/>
        <end position="37"/>
    </location>
</feature>
<gene>
    <name evidence="4" type="ORF">FC701_27235</name>
</gene>
<evidence type="ECO:0000256" key="2">
    <source>
        <dbReference type="SAM" id="Phobius"/>
    </source>
</evidence>